<sequence>MRCSSSATCLRHAAPAAAPSERPLRSGFVANRPCGSGKASRPTRHRQPRPLAHGDLFTISQPVLLEAAGPTDDAGPRPATATPRSHGTVGTVGGGERRRKHLELLPQPRAVRPQSQPGGPASAFDLSQIPTCLAVCEQRVEEDRAEHPRPRPATTSRSRAALTAPSSAKARPDWRRQGVDAMLARDLPGAVFAFGQALAEAGTPESGRLEMLRLRCAALLRLERFGEVLHELDGATREDNGHGPSGRVQAAAHELLHLRAVALLAIGRNEEAAKSLSLALGREGGGSRGRRFETLSGLFIKAAVAAPHCALVPLQAYLPPEQPDACGSSHSRNSRGPLSTRRDHEAGGALAPVFRIVLRPRSPPWPMRLVIPRKTDTWTLAFYCTPRQPGPAASEAPHVRLTSAESSSPTPRLVQIDVRVDGIVEVLSNASTAAWRGLEEALPPGVSRSDFEVLSEGWQREGRGPEVFSTLARDEWRERHSDRRTSELSRQQAARELEEWLSQLGLLELAPLLLSEGVDLETVQVLEDTDLIRMNVGALGTRRMLLNARSTVTHYKQLRETIARLEAEAARKESALREALLQARSAAEGGDAATARASELAEQLRAERERSAGLQLALDEQAECTLAEAARGESWREHALAFAHDLEAVQERQHALAEAQRSIAEESHRSIQSLLRRQRRATDTGKGGCFLTEGP</sequence>
<reference evidence="4" key="1">
    <citation type="submission" date="2021-01" db="EMBL/GenBank/DDBJ databases">
        <authorList>
            <person name="Corre E."/>
            <person name="Pelletier E."/>
            <person name="Niang G."/>
            <person name="Scheremetjew M."/>
            <person name="Finn R."/>
            <person name="Kale V."/>
            <person name="Holt S."/>
            <person name="Cochrane G."/>
            <person name="Meng A."/>
            <person name="Brown T."/>
            <person name="Cohen L."/>
        </authorList>
    </citation>
    <scope>NUCLEOTIDE SEQUENCE</scope>
    <source>
        <strain evidence="4">379</strain>
    </source>
</reference>
<feature type="compositionally biased region" description="Low complexity" evidence="2">
    <location>
        <begin position="152"/>
        <end position="168"/>
    </location>
</feature>
<feature type="region of interest" description="Disordered" evidence="2">
    <location>
        <begin position="1"/>
        <end position="98"/>
    </location>
</feature>
<dbReference type="InterPro" id="IPR001660">
    <property type="entry name" value="SAM"/>
</dbReference>
<dbReference type="Gene3D" id="1.10.150.50">
    <property type="entry name" value="Transcription Factor, Ets-1"/>
    <property type="match status" value="1"/>
</dbReference>
<feature type="compositionally biased region" description="Polar residues" evidence="2">
    <location>
        <begin position="328"/>
        <end position="337"/>
    </location>
</feature>
<dbReference type="PROSITE" id="PS50105">
    <property type="entry name" value="SAM_DOMAIN"/>
    <property type="match status" value="1"/>
</dbReference>
<dbReference type="InterPro" id="IPR011990">
    <property type="entry name" value="TPR-like_helical_dom_sf"/>
</dbReference>
<name>A0A7S3SZZ8_EMIHU</name>
<evidence type="ECO:0000313" key="4">
    <source>
        <dbReference type="EMBL" id="CAE0569743.1"/>
    </source>
</evidence>
<organism evidence="4">
    <name type="scientific">Emiliania huxleyi</name>
    <name type="common">Coccolithophore</name>
    <name type="synonym">Pontosphaera huxleyi</name>
    <dbReference type="NCBI Taxonomy" id="2903"/>
    <lineage>
        <taxon>Eukaryota</taxon>
        <taxon>Haptista</taxon>
        <taxon>Haptophyta</taxon>
        <taxon>Prymnesiophyceae</taxon>
        <taxon>Isochrysidales</taxon>
        <taxon>Noelaerhabdaceae</taxon>
        <taxon>Emiliania</taxon>
    </lineage>
</organism>
<feature type="domain" description="SAM" evidence="3">
    <location>
        <begin position="492"/>
        <end position="555"/>
    </location>
</feature>
<dbReference type="EMBL" id="HBIR01038164">
    <property type="protein sequence ID" value="CAE0569743.1"/>
    <property type="molecule type" value="Transcribed_RNA"/>
</dbReference>
<feature type="region of interest" description="Disordered" evidence="2">
    <location>
        <begin position="140"/>
        <end position="174"/>
    </location>
</feature>
<evidence type="ECO:0000256" key="2">
    <source>
        <dbReference type="SAM" id="MobiDB-lite"/>
    </source>
</evidence>
<accession>A0A7S3SZZ8</accession>
<protein>
    <recommendedName>
        <fullName evidence="3">SAM domain-containing protein</fullName>
    </recommendedName>
</protein>
<dbReference type="SUPFAM" id="SSF47769">
    <property type="entry name" value="SAM/Pointed domain"/>
    <property type="match status" value="1"/>
</dbReference>
<feature type="region of interest" description="Disordered" evidence="2">
    <location>
        <begin position="674"/>
        <end position="695"/>
    </location>
</feature>
<dbReference type="Pfam" id="PF07647">
    <property type="entry name" value="SAM_2"/>
    <property type="match status" value="1"/>
</dbReference>
<proteinExistence type="predicted"/>
<evidence type="ECO:0000256" key="1">
    <source>
        <dbReference type="SAM" id="Coils"/>
    </source>
</evidence>
<evidence type="ECO:0000259" key="3">
    <source>
        <dbReference type="PROSITE" id="PS50105"/>
    </source>
</evidence>
<feature type="coiled-coil region" evidence="1">
    <location>
        <begin position="548"/>
        <end position="582"/>
    </location>
</feature>
<dbReference type="AlphaFoldDB" id="A0A7S3SZZ8"/>
<dbReference type="SUPFAM" id="SSF48452">
    <property type="entry name" value="TPR-like"/>
    <property type="match status" value="1"/>
</dbReference>
<gene>
    <name evidence="4" type="ORF">EHUX00137_LOCUS29786</name>
</gene>
<feature type="region of interest" description="Disordered" evidence="2">
    <location>
        <begin position="389"/>
        <end position="408"/>
    </location>
</feature>
<dbReference type="InterPro" id="IPR013761">
    <property type="entry name" value="SAM/pointed_sf"/>
</dbReference>
<feature type="compositionally biased region" description="Basic and acidic residues" evidence="2">
    <location>
        <begin position="140"/>
        <end position="149"/>
    </location>
</feature>
<feature type="region of interest" description="Disordered" evidence="2">
    <location>
        <begin position="322"/>
        <end position="344"/>
    </location>
</feature>
<keyword evidence="1" id="KW-0175">Coiled coil</keyword>